<dbReference type="OrthoDB" id="9811746at2"/>
<feature type="domain" description="Thoeris protein ThsB TIR-like" evidence="1">
    <location>
        <begin position="6"/>
        <end position="104"/>
    </location>
</feature>
<comment type="caution">
    <text evidence="2">The sequence shown here is derived from an EMBL/GenBank/DDBJ whole genome shotgun (WGS) entry which is preliminary data.</text>
</comment>
<protein>
    <recommendedName>
        <fullName evidence="1">Thoeris protein ThsB TIR-like domain-containing protein</fullName>
    </recommendedName>
</protein>
<dbReference type="Gene3D" id="3.40.50.11200">
    <property type="match status" value="1"/>
</dbReference>
<dbReference type="Proteomes" id="UP000051950">
    <property type="component" value="Unassembled WGS sequence"/>
</dbReference>
<dbReference type="InterPro" id="IPR015032">
    <property type="entry name" value="ThsB__TIR-like_domain"/>
</dbReference>
<evidence type="ECO:0000313" key="3">
    <source>
        <dbReference type="Proteomes" id="UP000051950"/>
    </source>
</evidence>
<proteinExistence type="predicted"/>
<gene>
    <name evidence="2" type="ORF">ASU31_25760</name>
</gene>
<dbReference type="RefSeq" id="WP_057935110.1">
    <property type="nucleotide sequence ID" value="NZ_LMZQ01000053.1"/>
</dbReference>
<dbReference type="SUPFAM" id="SSF52206">
    <property type="entry name" value="Hypothetical protein MTH538"/>
    <property type="match status" value="1"/>
</dbReference>
<accession>A0A0T5VHC2</accession>
<dbReference type="Pfam" id="PF08937">
    <property type="entry name" value="ThsB_TIR"/>
    <property type="match status" value="1"/>
</dbReference>
<evidence type="ECO:0000313" key="2">
    <source>
        <dbReference type="EMBL" id="KRT13210.1"/>
    </source>
</evidence>
<sequence length="162" mass="18259">MARKVFFSFHYDNDVWRAMNVRNSWVTKPDTESAGYIDHADFEKILRQGEQAVKRWIDDQLFGSSVTIVLLGAETLQRPFVKYELEKSYARGNAIIGIFVNKLKNAAGETSSACSIYGCPVGKNASGDVVNFSSFPIYDWVDNNGYTNLGSWVELAINTQKR</sequence>
<keyword evidence="3" id="KW-1185">Reference proteome</keyword>
<evidence type="ECO:0000259" key="1">
    <source>
        <dbReference type="Pfam" id="PF08937"/>
    </source>
</evidence>
<dbReference type="EMBL" id="LMZQ01000053">
    <property type="protein sequence ID" value="KRT13210.1"/>
    <property type="molecule type" value="Genomic_DNA"/>
</dbReference>
<dbReference type="STRING" id="687842.ASU31_25760"/>
<dbReference type="AlphaFoldDB" id="A0A0T5VHC2"/>
<reference evidence="2 3" key="1">
    <citation type="submission" date="2015-11" db="EMBL/GenBank/DDBJ databases">
        <title>Sequence of Pedobacter ginsenosidimutans.</title>
        <authorList>
            <person name="Carson E."/>
            <person name="Keyser V."/>
            <person name="Newman J."/>
            <person name="Miller J."/>
        </authorList>
    </citation>
    <scope>NUCLEOTIDE SEQUENCE [LARGE SCALE GENOMIC DNA]</scope>
    <source>
        <strain evidence="2 3">KACC 14530</strain>
    </source>
</reference>
<name>A0A0T5VHC2_9SPHI</name>
<organism evidence="2 3">
    <name type="scientific">Pedobacter ginsenosidimutans</name>
    <dbReference type="NCBI Taxonomy" id="687842"/>
    <lineage>
        <taxon>Bacteria</taxon>
        <taxon>Pseudomonadati</taxon>
        <taxon>Bacteroidota</taxon>
        <taxon>Sphingobacteriia</taxon>
        <taxon>Sphingobacteriales</taxon>
        <taxon>Sphingobacteriaceae</taxon>
        <taxon>Pedobacter</taxon>
    </lineage>
</organism>
<dbReference type="InterPro" id="IPR036490">
    <property type="entry name" value="ThsB_TIR-like_sf"/>
</dbReference>